<dbReference type="Gene3D" id="3.10.129.10">
    <property type="entry name" value="Hotdog Thioesterase"/>
    <property type="match status" value="1"/>
</dbReference>
<evidence type="ECO:0000259" key="4">
    <source>
        <dbReference type="PROSITE" id="PS51770"/>
    </source>
</evidence>
<proteinExistence type="inferred from homology"/>
<dbReference type="PANTHER" id="PTHR11049">
    <property type="entry name" value="ACYL COENZYME A THIOESTER HYDROLASE"/>
    <property type="match status" value="1"/>
</dbReference>
<sequence length="167" mass="19075">MEPGNNQLSMTVLMTPDMANFSGNVHGGTLLKYLDEVAYACASRYAGHYVVTLSVDQVTFREPIHVGELVTFLASVNYTGRTSMEIGVKVITENIREKSVRHTNSCFFTMVALDDQRTPIAVPPLQPQTREEKRRYLQAQHRRQLRQELEQRYQAIREEHLSGDDMS</sequence>
<gene>
    <name evidence="5" type="ORF">JFY56_12300</name>
</gene>
<evidence type="ECO:0000256" key="1">
    <source>
        <dbReference type="ARBA" id="ARBA00010458"/>
    </source>
</evidence>
<organism evidence="5 6">
    <name type="scientific">Pseudomonas schmalbachii</name>
    <dbReference type="NCBI Taxonomy" id="2816993"/>
    <lineage>
        <taxon>Bacteria</taxon>
        <taxon>Pseudomonadati</taxon>
        <taxon>Pseudomonadota</taxon>
        <taxon>Gammaproteobacteria</taxon>
        <taxon>Pseudomonadales</taxon>
        <taxon>Pseudomonadaceae</taxon>
        <taxon>Pseudomonas</taxon>
    </lineage>
</organism>
<comment type="caution">
    <text evidence="5">The sequence shown here is derived from an EMBL/GenBank/DDBJ whole genome shotgun (WGS) entry which is preliminary data.</text>
</comment>
<keyword evidence="6" id="KW-1185">Reference proteome</keyword>
<dbReference type="InterPro" id="IPR033120">
    <property type="entry name" value="HOTDOG_ACOT"/>
</dbReference>
<dbReference type="Pfam" id="PF03061">
    <property type="entry name" value="4HBT"/>
    <property type="match status" value="1"/>
</dbReference>
<evidence type="ECO:0000313" key="6">
    <source>
        <dbReference type="Proteomes" id="UP000669060"/>
    </source>
</evidence>
<keyword evidence="2 3" id="KW-0378">Hydrolase</keyword>
<evidence type="ECO:0000256" key="3">
    <source>
        <dbReference type="PROSITE-ProRule" id="PRU01106"/>
    </source>
</evidence>
<evidence type="ECO:0000256" key="2">
    <source>
        <dbReference type="ARBA" id="ARBA00022801"/>
    </source>
</evidence>
<dbReference type="InterPro" id="IPR006683">
    <property type="entry name" value="Thioestr_dom"/>
</dbReference>
<dbReference type="PANTHER" id="PTHR11049:SF16">
    <property type="entry name" value="PROTEIN VDLD"/>
    <property type="match status" value="1"/>
</dbReference>
<accession>A0ABS3TQR3</accession>
<comment type="similarity">
    <text evidence="1">Belongs to the acyl coenzyme A hydrolase family.</text>
</comment>
<dbReference type="CDD" id="cd03442">
    <property type="entry name" value="BFIT_BACH"/>
    <property type="match status" value="1"/>
</dbReference>
<name>A0ABS3TQR3_9PSED</name>
<dbReference type="PROSITE" id="PS51770">
    <property type="entry name" value="HOTDOG_ACOT"/>
    <property type="match status" value="1"/>
</dbReference>
<feature type="domain" description="HotDog ACOT-type" evidence="4">
    <location>
        <begin position="4"/>
        <end position="116"/>
    </location>
</feature>
<reference evidence="5 6" key="1">
    <citation type="submission" date="2020-12" db="EMBL/GenBank/DDBJ databases">
        <title>Pseudomonas schmalbachii sp. nov. isolated from millipede gut.</title>
        <authorList>
            <person name="Shelomi M."/>
        </authorList>
    </citation>
    <scope>NUCLEOTIDE SEQUENCE [LARGE SCALE GENOMIC DNA]</scope>
    <source>
        <strain evidence="5 6">Milli4</strain>
    </source>
</reference>
<dbReference type="InterPro" id="IPR040170">
    <property type="entry name" value="Cytosol_ACT"/>
</dbReference>
<dbReference type="EMBL" id="JAELYA010000004">
    <property type="protein sequence ID" value="MBO3276007.1"/>
    <property type="molecule type" value="Genomic_DNA"/>
</dbReference>
<dbReference type="SUPFAM" id="SSF54637">
    <property type="entry name" value="Thioesterase/thiol ester dehydrase-isomerase"/>
    <property type="match status" value="1"/>
</dbReference>
<protein>
    <submittedName>
        <fullName evidence="5">Acyl-CoA thioesterase</fullName>
    </submittedName>
</protein>
<dbReference type="RefSeq" id="WP_208314039.1">
    <property type="nucleotide sequence ID" value="NZ_JAELYA010000004.1"/>
</dbReference>
<dbReference type="Proteomes" id="UP000669060">
    <property type="component" value="Unassembled WGS sequence"/>
</dbReference>
<dbReference type="InterPro" id="IPR029069">
    <property type="entry name" value="HotDog_dom_sf"/>
</dbReference>
<evidence type="ECO:0000313" key="5">
    <source>
        <dbReference type="EMBL" id="MBO3276007.1"/>
    </source>
</evidence>